<evidence type="ECO:0000313" key="4">
    <source>
        <dbReference type="EMBL" id="QEA39836.1"/>
    </source>
</evidence>
<proteinExistence type="predicted"/>
<evidence type="ECO:0000259" key="3">
    <source>
        <dbReference type="Pfam" id="PF13340"/>
    </source>
</evidence>
<evidence type="ECO:0000256" key="1">
    <source>
        <dbReference type="SAM" id="MobiDB-lite"/>
    </source>
</evidence>
<reference evidence="4 5" key="1">
    <citation type="submission" date="2019-06" db="EMBL/GenBank/DDBJ databases">
        <title>Genome analyses of bacteria isolated from kimchi.</title>
        <authorList>
            <person name="Lee S."/>
            <person name="Ahn S."/>
            <person name="Roh S."/>
        </authorList>
    </citation>
    <scope>NUCLEOTIDE SEQUENCE [LARGE SCALE GENOMIC DNA]</scope>
    <source>
        <strain evidence="4 5">CBA4606</strain>
    </source>
</reference>
<protein>
    <submittedName>
        <fullName evidence="4">IS5 family transposase</fullName>
    </submittedName>
</protein>
<organism evidence="4 5">
    <name type="scientific">Pistricoccus aurantiacus</name>
    <dbReference type="NCBI Taxonomy" id="1883414"/>
    <lineage>
        <taxon>Bacteria</taxon>
        <taxon>Pseudomonadati</taxon>
        <taxon>Pseudomonadota</taxon>
        <taxon>Gammaproteobacteria</taxon>
        <taxon>Oceanospirillales</taxon>
        <taxon>Halomonadaceae</taxon>
        <taxon>Pistricoccus</taxon>
    </lineage>
</organism>
<feature type="domain" description="Transposase IS4-like" evidence="2">
    <location>
        <begin position="99"/>
        <end position="273"/>
    </location>
</feature>
<name>A0A5B8ST77_9GAMM</name>
<feature type="compositionally biased region" description="Basic and acidic residues" evidence="1">
    <location>
        <begin position="115"/>
        <end position="127"/>
    </location>
</feature>
<evidence type="ECO:0000259" key="2">
    <source>
        <dbReference type="Pfam" id="PF01609"/>
    </source>
</evidence>
<dbReference type="EMBL" id="CP042382">
    <property type="protein sequence ID" value="QEA39836.1"/>
    <property type="molecule type" value="Genomic_DNA"/>
</dbReference>
<dbReference type="KEGG" id="paur:FGL86_12640"/>
<dbReference type="OrthoDB" id="1551210at2"/>
<feature type="domain" description="Insertion element IS402-like" evidence="3">
    <location>
        <begin position="7"/>
        <end position="78"/>
    </location>
</feature>
<dbReference type="Pfam" id="PF13340">
    <property type="entry name" value="DUF4096"/>
    <property type="match status" value="1"/>
</dbReference>
<evidence type="ECO:0000313" key="5">
    <source>
        <dbReference type="Proteomes" id="UP000321272"/>
    </source>
</evidence>
<accession>A0A5B8ST77</accession>
<dbReference type="GO" id="GO:0004803">
    <property type="term" value="F:transposase activity"/>
    <property type="evidence" value="ECO:0007669"/>
    <property type="project" value="InterPro"/>
</dbReference>
<dbReference type="GO" id="GO:0006313">
    <property type="term" value="P:DNA transposition"/>
    <property type="evidence" value="ECO:0007669"/>
    <property type="project" value="InterPro"/>
</dbReference>
<dbReference type="AlphaFoldDB" id="A0A5B8ST77"/>
<dbReference type="PANTHER" id="PTHR30007">
    <property type="entry name" value="PHP DOMAIN PROTEIN"/>
    <property type="match status" value="1"/>
</dbReference>
<dbReference type="InterPro" id="IPR025161">
    <property type="entry name" value="IS402-like_dom"/>
</dbReference>
<dbReference type="RefSeq" id="WP_147184884.1">
    <property type="nucleotide sequence ID" value="NZ_CP042382.1"/>
</dbReference>
<dbReference type="Proteomes" id="UP000321272">
    <property type="component" value="Chromosome"/>
</dbReference>
<dbReference type="InterPro" id="IPR002559">
    <property type="entry name" value="Transposase_11"/>
</dbReference>
<dbReference type="GO" id="GO:0003677">
    <property type="term" value="F:DNA binding"/>
    <property type="evidence" value="ECO:0007669"/>
    <property type="project" value="InterPro"/>
</dbReference>
<gene>
    <name evidence="4" type="ORF">FGL86_12640</name>
</gene>
<sequence length="284" mass="33110">MAGRYEISDSQWQLIEDIVSPTQAMGRPRKDDRQMLNGVFWVLCSGAKWRDLPERYGPWSTVYARFRQWRDDGTFEAVLSRLQLKLREDGLMDLDTWMIDSTAVRATRASAGGGKKGDPNEPLDHALGRSRGGITTKIHLVCDRLGWPIAFTLSAGQEADTRYFMPTMERVHLPGSTGRPRKRCRYIVADKGYDSEELRRYCDRFRIKPVIAQRKMKRNPRPGLPRGFDKPKYRQRNIVERAFSWLKEFRRIATRYEKLARSFYAMVCVACIRLCLRADFSYRP</sequence>
<feature type="region of interest" description="Disordered" evidence="1">
    <location>
        <begin position="108"/>
        <end position="128"/>
    </location>
</feature>
<dbReference type="Pfam" id="PF01609">
    <property type="entry name" value="DDE_Tnp_1"/>
    <property type="match status" value="1"/>
</dbReference>
<dbReference type="PANTHER" id="PTHR30007:SF1">
    <property type="entry name" value="BLR1914 PROTEIN"/>
    <property type="match status" value="1"/>
</dbReference>
<keyword evidence="5" id="KW-1185">Reference proteome</keyword>
<dbReference type="NCBIfam" id="NF033580">
    <property type="entry name" value="transpos_IS5_3"/>
    <property type="match status" value="1"/>
</dbReference>